<name>A0A9P0NB68_APHGO</name>
<dbReference type="AlphaFoldDB" id="A0A9P0NB68"/>
<protein>
    <submittedName>
        <fullName evidence="1">Uncharacterized protein</fullName>
    </submittedName>
</protein>
<organism evidence="1 2">
    <name type="scientific">Aphis gossypii</name>
    <name type="common">Cotton aphid</name>
    <dbReference type="NCBI Taxonomy" id="80765"/>
    <lineage>
        <taxon>Eukaryota</taxon>
        <taxon>Metazoa</taxon>
        <taxon>Ecdysozoa</taxon>
        <taxon>Arthropoda</taxon>
        <taxon>Hexapoda</taxon>
        <taxon>Insecta</taxon>
        <taxon>Pterygota</taxon>
        <taxon>Neoptera</taxon>
        <taxon>Paraneoptera</taxon>
        <taxon>Hemiptera</taxon>
        <taxon>Sternorrhyncha</taxon>
        <taxon>Aphidomorpha</taxon>
        <taxon>Aphidoidea</taxon>
        <taxon>Aphididae</taxon>
        <taxon>Aphidini</taxon>
        <taxon>Aphis</taxon>
        <taxon>Aphis</taxon>
    </lineage>
</organism>
<accession>A0A9P0NB68</accession>
<keyword evidence="2" id="KW-1185">Reference proteome</keyword>
<sequence>MKFNRVMLREVENAEKYNSPFFVFRSDYKEEIETAIHDETKNYQVDENQKVVYLTSVEEYIKQLSNICSNNSTIDNSKIMNSIIWNGSKNSIYEVCTNIYKSANAVVDYQQLVIFQVFVIKWIITNVFEQLFFIVLKNDVSIDENENQNIYGNDIKNKISLFGNLPYTESIRSYIQSYLHQYLIALTYQDTQTKRLFKDRIHQQLKILSMSIEDYSEEYYENKINGHEIKELIDMLEKNITKIKSILKVINDNNLIEKLQFSTIFF</sequence>
<reference evidence="1" key="2">
    <citation type="submission" date="2022-10" db="EMBL/GenBank/DDBJ databases">
        <authorList>
            <consortium name="ENA_rothamsted_submissions"/>
            <consortium name="culmorum"/>
            <person name="King R."/>
        </authorList>
    </citation>
    <scope>NUCLEOTIDE SEQUENCE</scope>
</reference>
<evidence type="ECO:0000313" key="2">
    <source>
        <dbReference type="Proteomes" id="UP001154329"/>
    </source>
</evidence>
<reference evidence="1" key="1">
    <citation type="submission" date="2022-02" db="EMBL/GenBank/DDBJ databases">
        <authorList>
            <person name="King R."/>
        </authorList>
    </citation>
    <scope>NUCLEOTIDE SEQUENCE</scope>
</reference>
<gene>
    <name evidence="1" type="ORF">APHIGO_LOCUS2816</name>
</gene>
<dbReference type="EMBL" id="OU899034">
    <property type="protein sequence ID" value="CAH1714539.1"/>
    <property type="molecule type" value="Genomic_DNA"/>
</dbReference>
<dbReference type="Proteomes" id="UP001154329">
    <property type="component" value="Chromosome 1"/>
</dbReference>
<proteinExistence type="predicted"/>
<evidence type="ECO:0000313" key="1">
    <source>
        <dbReference type="EMBL" id="CAH1714539.1"/>
    </source>
</evidence>